<feature type="domain" description="Peptidase S12 Pab87-related C-terminal" evidence="5">
    <location>
        <begin position="366"/>
        <end position="440"/>
    </location>
</feature>
<feature type="signal peptide" evidence="3">
    <location>
        <begin position="1"/>
        <end position="19"/>
    </location>
</feature>
<evidence type="ECO:0000256" key="1">
    <source>
        <dbReference type="ARBA" id="ARBA00004370"/>
    </source>
</evidence>
<evidence type="ECO:0000256" key="2">
    <source>
        <dbReference type="ARBA" id="ARBA00023136"/>
    </source>
</evidence>
<comment type="subcellular location">
    <subcellularLocation>
        <location evidence="1">Membrane</location>
    </subcellularLocation>
</comment>
<dbReference type="Pfam" id="PF00144">
    <property type="entry name" value="Beta-lactamase"/>
    <property type="match status" value="1"/>
</dbReference>
<organism evidence="6 7">
    <name type="scientific">Capnocytophaga canis</name>
    <dbReference type="NCBI Taxonomy" id="1848903"/>
    <lineage>
        <taxon>Bacteria</taxon>
        <taxon>Pseudomonadati</taxon>
        <taxon>Bacteroidota</taxon>
        <taxon>Flavobacteriia</taxon>
        <taxon>Flavobacteriales</taxon>
        <taxon>Flavobacteriaceae</taxon>
        <taxon>Capnocytophaga</taxon>
    </lineage>
</organism>
<proteinExistence type="predicted"/>
<dbReference type="OrthoDB" id="9793489at2"/>
<dbReference type="InterPro" id="IPR001466">
    <property type="entry name" value="Beta-lactam-related"/>
</dbReference>
<keyword evidence="2" id="KW-0472">Membrane</keyword>
<protein>
    <recommendedName>
        <fullName evidence="8">Serine hydrolase</fullName>
    </recommendedName>
</protein>
<dbReference type="Proteomes" id="UP000038200">
    <property type="component" value="Unassembled WGS sequence"/>
</dbReference>
<evidence type="ECO:0000259" key="4">
    <source>
        <dbReference type="Pfam" id="PF00144"/>
    </source>
</evidence>
<dbReference type="PANTHER" id="PTHR46825">
    <property type="entry name" value="D-ALANYL-D-ALANINE-CARBOXYPEPTIDASE/ENDOPEPTIDASE AMPH"/>
    <property type="match status" value="1"/>
</dbReference>
<reference evidence="6 7" key="1">
    <citation type="submission" date="2015-01" db="EMBL/GenBank/DDBJ databases">
        <authorList>
            <person name="Xiang T."/>
            <person name="Song Y."/>
            <person name="Huang L."/>
            <person name="Wang B."/>
            <person name="Wu P."/>
        </authorList>
    </citation>
    <scope>NUCLEOTIDE SEQUENCE [LARGE SCALE GENOMIC DNA]</scope>
    <source>
        <strain evidence="6 7">CcD93</strain>
    </source>
</reference>
<evidence type="ECO:0000313" key="7">
    <source>
        <dbReference type="Proteomes" id="UP000038200"/>
    </source>
</evidence>
<dbReference type="GO" id="GO:0016020">
    <property type="term" value="C:membrane"/>
    <property type="evidence" value="ECO:0007669"/>
    <property type="project" value="UniProtKB-SubCell"/>
</dbReference>
<evidence type="ECO:0000313" key="6">
    <source>
        <dbReference type="EMBL" id="CEN54344.1"/>
    </source>
</evidence>
<dbReference type="AlphaFoldDB" id="A0A0B7IUN6"/>
<dbReference type="InterPro" id="IPR050491">
    <property type="entry name" value="AmpC-like"/>
</dbReference>
<dbReference type="Pfam" id="PF11954">
    <property type="entry name" value="DUF3471"/>
    <property type="match status" value="1"/>
</dbReference>
<dbReference type="RefSeq" id="WP_042009912.1">
    <property type="nucleotide sequence ID" value="NZ_CDOL01000277.1"/>
</dbReference>
<sequence length="454" mass="52271">MRKITLLFVALQCSSFVFAQSKAERLDSLFTSLHSKNAFHGNVLIAENGKTIFEKSYGVGNIEENIKLSQKSIFNLASISKQFTASAILLLEKSKKLRLSDDITNYIPELSFYKGITIEHLVHHTSGLPDYMELFREKMNKNGTITNDDVIELFAKEQPKILFEPNEKFKYSNTGYLFLATIIERVSKTSYANYLKKHIFKPLKMNNTAVLFLYKDKLKVPNLAVGYMPNDEGNLERDVEYAQYFDGVYGQGRVYSTTEDLLKWTKALQNNTLFTKQQRDKLFADYTLNNNQNTEYGFGLFLEESEKYGKIINHSGSWGGYITYLEQQLTNDKTIVLLQNQTLITTKIPVKAVRSILYNEPLKSEKPISLQSEDLDKYLGTYFNDKINLEITITKKGNVLYSQATKQPEIPLEAYENHTFKFEPADIKFIFNPDENVFELRQGAAKLLFKKVEK</sequence>
<dbReference type="PANTHER" id="PTHR46825:SF11">
    <property type="entry name" value="PENICILLIN-BINDING PROTEIN 4"/>
    <property type="match status" value="1"/>
</dbReference>
<evidence type="ECO:0000259" key="5">
    <source>
        <dbReference type="Pfam" id="PF11954"/>
    </source>
</evidence>
<dbReference type="EMBL" id="CDOL01000277">
    <property type="protein sequence ID" value="CEN54344.1"/>
    <property type="molecule type" value="Genomic_DNA"/>
</dbReference>
<keyword evidence="3" id="KW-0732">Signal</keyword>
<dbReference type="InterPro" id="IPR012338">
    <property type="entry name" value="Beta-lactam/transpept-like"/>
</dbReference>
<evidence type="ECO:0000256" key="3">
    <source>
        <dbReference type="SAM" id="SignalP"/>
    </source>
</evidence>
<evidence type="ECO:0008006" key="8">
    <source>
        <dbReference type="Google" id="ProtNLM"/>
    </source>
</evidence>
<feature type="domain" description="Beta-lactamase-related" evidence="4">
    <location>
        <begin position="42"/>
        <end position="342"/>
    </location>
</feature>
<gene>
    <name evidence="6" type="ORF">CCAND93_840028</name>
</gene>
<accession>A0A0B7IUN6</accession>
<dbReference type="Gene3D" id="3.40.710.10">
    <property type="entry name" value="DD-peptidase/beta-lactamase superfamily"/>
    <property type="match status" value="1"/>
</dbReference>
<feature type="chain" id="PRO_5002117006" description="Serine hydrolase" evidence="3">
    <location>
        <begin position="20"/>
        <end position="454"/>
    </location>
</feature>
<dbReference type="STRING" id="1848903.CCAND38_300022"/>
<name>A0A0B7IUN6_9FLAO</name>
<dbReference type="InterPro" id="IPR021860">
    <property type="entry name" value="Peptidase_S12_Pab87-rel_C"/>
</dbReference>
<dbReference type="SUPFAM" id="SSF56601">
    <property type="entry name" value="beta-lactamase/transpeptidase-like"/>
    <property type="match status" value="1"/>
</dbReference>